<dbReference type="Pfam" id="PF04023">
    <property type="entry name" value="FeoA"/>
    <property type="match status" value="1"/>
</dbReference>
<reference evidence="3 4" key="1">
    <citation type="journal article" date="2016" name="Front. Microbiol.">
        <title>Genomic Resource of Rice Seed Associated Bacteria.</title>
        <authorList>
            <person name="Midha S."/>
            <person name="Bansal K."/>
            <person name="Sharma S."/>
            <person name="Kumar N."/>
            <person name="Patil P.P."/>
            <person name="Chaudhry V."/>
            <person name="Patil P.B."/>
        </authorList>
    </citation>
    <scope>NUCLEOTIDE SEQUENCE [LARGE SCALE GENOMIC DNA]</scope>
    <source>
        <strain evidence="3 4">RSA13</strain>
    </source>
</reference>
<protein>
    <submittedName>
        <fullName evidence="3">Iron transporter</fullName>
    </submittedName>
</protein>
<feature type="domain" description="Ferrous iron transporter FeoA-like" evidence="2">
    <location>
        <begin position="1"/>
        <end position="72"/>
    </location>
</feature>
<accession>A0AB34VJT0</accession>
<keyword evidence="1" id="KW-0408">Iron</keyword>
<dbReference type="PANTHER" id="PTHR42954">
    <property type="entry name" value="FE(2+) TRANSPORT PROTEIN A"/>
    <property type="match status" value="1"/>
</dbReference>
<sequence length="74" mass="8487">MKIKTHTTYRVRGYQPSVDPPWRQKLLTMGVLPGTLIDVIRTAPLGDPVHIRTRRLSLAVRQRDLASVLLEEVR</sequence>
<dbReference type="InterPro" id="IPR008988">
    <property type="entry name" value="Transcriptional_repressor_C"/>
</dbReference>
<dbReference type="InterPro" id="IPR038157">
    <property type="entry name" value="FeoA_core_dom"/>
</dbReference>
<evidence type="ECO:0000256" key="1">
    <source>
        <dbReference type="ARBA" id="ARBA00023004"/>
    </source>
</evidence>
<organism evidence="3 4">
    <name type="scientific">Pantoea stewartii</name>
    <dbReference type="NCBI Taxonomy" id="66269"/>
    <lineage>
        <taxon>Bacteria</taxon>
        <taxon>Pseudomonadati</taxon>
        <taxon>Pseudomonadota</taxon>
        <taxon>Gammaproteobacteria</taxon>
        <taxon>Enterobacterales</taxon>
        <taxon>Erwiniaceae</taxon>
        <taxon>Pantoea</taxon>
    </lineage>
</organism>
<dbReference type="PANTHER" id="PTHR42954:SF2">
    <property type="entry name" value="FE(2+) TRANSPORT PROTEIN A"/>
    <property type="match status" value="1"/>
</dbReference>
<dbReference type="EMBL" id="LDSI01000003">
    <property type="protein sequence ID" value="KTT00423.1"/>
    <property type="molecule type" value="Genomic_DNA"/>
</dbReference>
<evidence type="ECO:0000313" key="4">
    <source>
        <dbReference type="Proteomes" id="UP000072520"/>
    </source>
</evidence>
<dbReference type="Proteomes" id="UP000072520">
    <property type="component" value="Unassembled WGS sequence"/>
</dbReference>
<dbReference type="SUPFAM" id="SSF50037">
    <property type="entry name" value="C-terminal domain of transcriptional repressors"/>
    <property type="match status" value="1"/>
</dbReference>
<dbReference type="Gene3D" id="2.30.30.90">
    <property type="match status" value="1"/>
</dbReference>
<comment type="caution">
    <text evidence="3">The sequence shown here is derived from an EMBL/GenBank/DDBJ whole genome shotgun (WGS) entry which is preliminary data.</text>
</comment>
<evidence type="ECO:0000313" key="3">
    <source>
        <dbReference type="EMBL" id="KTT00423.1"/>
    </source>
</evidence>
<name>A0AB34VJT0_9GAMM</name>
<evidence type="ECO:0000259" key="2">
    <source>
        <dbReference type="SMART" id="SM00899"/>
    </source>
</evidence>
<dbReference type="RefSeq" id="WP_058707858.1">
    <property type="nucleotide sequence ID" value="NZ_LDSI01000003.1"/>
</dbReference>
<dbReference type="AlphaFoldDB" id="A0AB34VJT0"/>
<dbReference type="InterPro" id="IPR007167">
    <property type="entry name" value="Fe-transptr_FeoA-like"/>
</dbReference>
<dbReference type="GO" id="GO:0046914">
    <property type="term" value="F:transition metal ion binding"/>
    <property type="evidence" value="ECO:0007669"/>
    <property type="project" value="InterPro"/>
</dbReference>
<dbReference type="SMART" id="SM00899">
    <property type="entry name" value="FeoA"/>
    <property type="match status" value="1"/>
</dbReference>
<gene>
    <name evidence="3" type="ORF">RSA13_03195</name>
</gene>
<dbReference type="InterPro" id="IPR052713">
    <property type="entry name" value="FeoA"/>
</dbReference>
<proteinExistence type="predicted"/>